<name>A0A926Q0H1_9FLAO</name>
<organism evidence="1 2">
    <name type="scientific">Sinomicrobium weinanense</name>
    <dbReference type="NCBI Taxonomy" id="2842200"/>
    <lineage>
        <taxon>Bacteria</taxon>
        <taxon>Pseudomonadati</taxon>
        <taxon>Bacteroidota</taxon>
        <taxon>Flavobacteriia</taxon>
        <taxon>Flavobacteriales</taxon>
        <taxon>Flavobacteriaceae</taxon>
        <taxon>Sinomicrobium</taxon>
    </lineage>
</organism>
<dbReference type="EMBL" id="JACVDC010000003">
    <property type="protein sequence ID" value="MBC9794813.1"/>
    <property type="molecule type" value="Genomic_DNA"/>
</dbReference>
<accession>A0A926Q0H1</accession>
<dbReference type="InterPro" id="IPR036583">
    <property type="entry name" value="23S_rRNA_IVS_sf"/>
</dbReference>
<gene>
    <name evidence="1" type="ORF">IBL28_02445</name>
</gene>
<dbReference type="NCBIfam" id="TIGR02436">
    <property type="entry name" value="four helix bundle protein"/>
    <property type="match status" value="1"/>
</dbReference>
<evidence type="ECO:0000313" key="2">
    <source>
        <dbReference type="Proteomes" id="UP000653730"/>
    </source>
</evidence>
<dbReference type="AlphaFoldDB" id="A0A926Q0H1"/>
<sequence length="113" mass="12812">MTNAEFNEQMRNRTLEYAVRVLAFLETLPKNVSAKVVSYQLAKSSTSVGANFRAFCRGRSAKERYAKICIVVEEADECLYRTEFLKKSRIGNVAELNELSTEGTESVKNQIHL</sequence>
<evidence type="ECO:0000313" key="1">
    <source>
        <dbReference type="EMBL" id="MBC9794813.1"/>
    </source>
</evidence>
<reference evidence="1 2" key="1">
    <citation type="submission" date="2020-09" db="EMBL/GenBank/DDBJ databases">
        <title>Sinomicrobium weinanense sp. nov., a halophilic bacteria isolated from saline-alkali soil.</title>
        <authorList>
            <person name="Wu P."/>
            <person name="Ren H."/>
            <person name="Mei Y."/>
            <person name="Liang Y."/>
            <person name="Chen Z."/>
        </authorList>
    </citation>
    <scope>NUCLEOTIDE SEQUENCE [LARGE SCALE GENOMIC DNA]</scope>
    <source>
        <strain evidence="1 2">FJxs</strain>
    </source>
</reference>
<dbReference type="RefSeq" id="WP_187963968.1">
    <property type="nucleotide sequence ID" value="NZ_JACVDC010000003.1"/>
</dbReference>
<dbReference type="Gene3D" id="1.20.1440.60">
    <property type="entry name" value="23S rRNA-intervening sequence"/>
    <property type="match status" value="1"/>
</dbReference>
<dbReference type="Proteomes" id="UP000653730">
    <property type="component" value="Unassembled WGS sequence"/>
</dbReference>
<keyword evidence="2" id="KW-1185">Reference proteome</keyword>
<protein>
    <submittedName>
        <fullName evidence="1">Four helix bundle protein</fullName>
    </submittedName>
</protein>
<dbReference type="InterPro" id="IPR012657">
    <property type="entry name" value="23S_rRNA-intervening_sequence"/>
</dbReference>
<dbReference type="SUPFAM" id="SSF158446">
    <property type="entry name" value="IVS-encoded protein-like"/>
    <property type="match status" value="1"/>
</dbReference>
<comment type="caution">
    <text evidence="1">The sequence shown here is derived from an EMBL/GenBank/DDBJ whole genome shotgun (WGS) entry which is preliminary data.</text>
</comment>
<proteinExistence type="predicted"/>